<dbReference type="Proteomes" id="UP001218021">
    <property type="component" value="Unassembled WGS sequence"/>
</dbReference>
<dbReference type="Gene3D" id="3.40.50.720">
    <property type="entry name" value="NAD(P)-binding Rossmann-like Domain"/>
    <property type="match status" value="1"/>
</dbReference>
<dbReference type="InterPro" id="IPR020843">
    <property type="entry name" value="ER"/>
</dbReference>
<gene>
    <name evidence="10" type="ORF">LX03_08195</name>
    <name evidence="11" type="ORF">PO158_03345</name>
</gene>
<dbReference type="AlphaFoldDB" id="A0A099YAZ8"/>
<dbReference type="EMBL" id="JAQOND010000011">
    <property type="protein sequence ID" value="MDC2827325.1"/>
    <property type="molecule type" value="Genomic_DNA"/>
</dbReference>
<dbReference type="GO" id="GO:0004022">
    <property type="term" value="F:alcohol dehydrogenase (NAD+) activity"/>
    <property type="evidence" value="ECO:0007669"/>
    <property type="project" value="UniProtKB-EC"/>
</dbReference>
<evidence type="ECO:0000256" key="4">
    <source>
        <dbReference type="ARBA" id="ARBA00022723"/>
    </source>
</evidence>
<evidence type="ECO:0000256" key="1">
    <source>
        <dbReference type="ARBA" id="ARBA00001947"/>
    </source>
</evidence>
<dbReference type="InterPro" id="IPR014187">
    <property type="entry name" value="ADH_Zn_typ-2"/>
</dbReference>
<comment type="catalytic activity">
    <reaction evidence="7">
        <text>a secondary alcohol + NAD(+) = a ketone + NADH + H(+)</text>
        <dbReference type="Rhea" id="RHEA:10740"/>
        <dbReference type="ChEBI" id="CHEBI:15378"/>
        <dbReference type="ChEBI" id="CHEBI:17087"/>
        <dbReference type="ChEBI" id="CHEBI:35681"/>
        <dbReference type="ChEBI" id="CHEBI:57540"/>
        <dbReference type="ChEBI" id="CHEBI:57945"/>
        <dbReference type="EC" id="1.1.1.1"/>
    </reaction>
</comment>
<dbReference type="SUPFAM" id="SSF51735">
    <property type="entry name" value="NAD(P)-binding Rossmann-fold domains"/>
    <property type="match status" value="1"/>
</dbReference>
<evidence type="ECO:0000259" key="9">
    <source>
        <dbReference type="SMART" id="SM00829"/>
    </source>
</evidence>
<dbReference type="PANTHER" id="PTHR42940">
    <property type="entry name" value="ALCOHOL DEHYDROGENASE 1-RELATED"/>
    <property type="match status" value="1"/>
</dbReference>
<dbReference type="GO" id="GO:0046872">
    <property type="term" value="F:metal ion binding"/>
    <property type="evidence" value="ECO:0007669"/>
    <property type="project" value="UniProtKB-KW"/>
</dbReference>
<comment type="caution">
    <text evidence="10">The sequence shown here is derived from an EMBL/GenBank/DDBJ whole genome shotgun (WGS) entry which is preliminary data.</text>
</comment>
<dbReference type="CDD" id="cd08298">
    <property type="entry name" value="CAD2"/>
    <property type="match status" value="1"/>
</dbReference>
<feature type="domain" description="Enoyl reductase (ER)" evidence="9">
    <location>
        <begin position="24"/>
        <end position="342"/>
    </location>
</feature>
<dbReference type="EC" id="1.1.1.1" evidence="3"/>
<accession>A0A099YAZ8</accession>
<dbReference type="InterPro" id="IPR036291">
    <property type="entry name" value="NAD(P)-bd_dom_sf"/>
</dbReference>
<dbReference type="GO" id="GO:0005737">
    <property type="term" value="C:cytoplasm"/>
    <property type="evidence" value="ECO:0007669"/>
    <property type="project" value="TreeGrafter"/>
</dbReference>
<comment type="catalytic activity">
    <reaction evidence="8">
        <text>a primary alcohol + NAD(+) = an aldehyde + NADH + H(+)</text>
        <dbReference type="Rhea" id="RHEA:10736"/>
        <dbReference type="ChEBI" id="CHEBI:15378"/>
        <dbReference type="ChEBI" id="CHEBI:15734"/>
        <dbReference type="ChEBI" id="CHEBI:17478"/>
        <dbReference type="ChEBI" id="CHEBI:57540"/>
        <dbReference type="ChEBI" id="CHEBI:57945"/>
        <dbReference type="EC" id="1.1.1.1"/>
    </reaction>
</comment>
<evidence type="ECO:0000256" key="6">
    <source>
        <dbReference type="ARBA" id="ARBA00023002"/>
    </source>
</evidence>
<comment type="cofactor">
    <cofactor evidence="1">
        <name>Zn(2+)</name>
        <dbReference type="ChEBI" id="CHEBI:29105"/>
    </cofactor>
</comment>
<dbReference type="EMBL" id="JROC01000035">
    <property type="protein sequence ID" value="KGL66581.1"/>
    <property type="molecule type" value="Genomic_DNA"/>
</dbReference>
<proteinExistence type="inferred from homology"/>
<sequence>MEKKESIPEMMHAWAVVKPGPIDGEQSPLQFVLKPVPKPKRGEVLVKVLACGVCHTDLHVSEGDLPVHQPNVTPGHEIVGQVVAFGEDTQRFKLGERIGIPWFRHACGVCRFCRSGRENLCPHSCYTGWDHDGGYAEYVTVPEGFAYRIPARFDDLTAAPLLCAGIIGYRAYLRANVPAGGRLGLYGFGGSAHITAQIAIKQGIEVHVFTRGKDAQQFARQLGCASAQGAYDQTPVLLDSAIMFAPAGQMIPKALENLVPGGTLALAGIHMSDVPQMAYQDHLFHEKVLTSVESNTRRDGEEFLTLADRLDIHPRVAEYPLAKADEALRRVKQGDIDGACVLRIGTRK</sequence>
<reference evidence="11" key="2">
    <citation type="submission" date="2023-01" db="EMBL/GenBank/DDBJ databases">
        <title>Genome analysis of 13 Lactobacillus isolated from gut of wild boar.</title>
        <authorList>
            <person name="Papp P."/>
            <person name="Libisch B."/>
            <person name="Nagy T."/>
            <person name="Olasz F."/>
        </authorList>
    </citation>
    <scope>NUCLEOTIDE SEQUENCE</scope>
    <source>
        <strain evidence="11">F108</strain>
    </source>
</reference>
<dbReference type="Pfam" id="PF08240">
    <property type="entry name" value="ADH_N"/>
    <property type="match status" value="1"/>
</dbReference>
<dbReference type="SUPFAM" id="SSF50129">
    <property type="entry name" value="GroES-like"/>
    <property type="match status" value="1"/>
</dbReference>
<keyword evidence="6" id="KW-0560">Oxidoreductase</keyword>
<name>A0A099YAZ8_LIMMU</name>
<protein>
    <recommendedName>
        <fullName evidence="3">alcohol dehydrogenase</fullName>
        <ecNumber evidence="3">1.1.1.1</ecNumber>
    </recommendedName>
</protein>
<evidence type="ECO:0000313" key="10">
    <source>
        <dbReference type="EMBL" id="KGL66581.1"/>
    </source>
</evidence>
<evidence type="ECO:0000256" key="5">
    <source>
        <dbReference type="ARBA" id="ARBA00022833"/>
    </source>
</evidence>
<organism evidence="10 12">
    <name type="scientific">Limosilactobacillus mucosae</name>
    <name type="common">Lactobacillus mucosae</name>
    <dbReference type="NCBI Taxonomy" id="97478"/>
    <lineage>
        <taxon>Bacteria</taxon>
        <taxon>Bacillati</taxon>
        <taxon>Bacillota</taxon>
        <taxon>Bacilli</taxon>
        <taxon>Lactobacillales</taxon>
        <taxon>Lactobacillaceae</taxon>
        <taxon>Limosilactobacillus</taxon>
    </lineage>
</organism>
<keyword evidence="4" id="KW-0479">Metal-binding</keyword>
<evidence type="ECO:0000256" key="2">
    <source>
        <dbReference type="ARBA" id="ARBA00008072"/>
    </source>
</evidence>
<comment type="similarity">
    <text evidence="2">Belongs to the zinc-containing alcohol dehydrogenase family.</text>
</comment>
<evidence type="ECO:0000313" key="11">
    <source>
        <dbReference type="EMBL" id="MDC2827325.1"/>
    </source>
</evidence>
<dbReference type="RefSeq" id="WP_034540714.1">
    <property type="nucleotide sequence ID" value="NZ_JAQERR010000007.1"/>
</dbReference>
<dbReference type="InterPro" id="IPR011032">
    <property type="entry name" value="GroES-like_sf"/>
</dbReference>
<reference evidence="10 12" key="1">
    <citation type="submission" date="2014-09" db="EMBL/GenBank/DDBJ databases">
        <title>Lactobacillus mucosae CRL573 Genome Sequencing.</title>
        <authorList>
            <person name="Bleckwedel J."/>
            <person name="Teran L.C."/>
            <person name="Bonacina J."/>
            <person name="Saavedra L."/>
            <person name="Mozzi F.B."/>
            <person name="Raya R.R."/>
        </authorList>
    </citation>
    <scope>NUCLEOTIDE SEQUENCE [LARGE SCALE GENOMIC DNA]</scope>
    <source>
        <strain evidence="10 12">CRL573</strain>
    </source>
</reference>
<evidence type="ECO:0000256" key="7">
    <source>
        <dbReference type="ARBA" id="ARBA00049164"/>
    </source>
</evidence>
<keyword evidence="5" id="KW-0862">Zinc</keyword>
<dbReference type="InterPro" id="IPR013154">
    <property type="entry name" value="ADH-like_N"/>
</dbReference>
<dbReference type="PANTHER" id="PTHR42940:SF8">
    <property type="entry name" value="VACUOLAR PROTEIN SORTING-ASSOCIATED PROTEIN 11"/>
    <property type="match status" value="1"/>
</dbReference>
<dbReference type="SMART" id="SM00829">
    <property type="entry name" value="PKS_ER"/>
    <property type="match status" value="1"/>
</dbReference>
<evidence type="ECO:0000256" key="8">
    <source>
        <dbReference type="ARBA" id="ARBA00049243"/>
    </source>
</evidence>
<dbReference type="NCBIfam" id="TIGR02822">
    <property type="entry name" value="adh_fam_2"/>
    <property type="match status" value="1"/>
</dbReference>
<evidence type="ECO:0000313" key="12">
    <source>
        <dbReference type="Proteomes" id="UP000030001"/>
    </source>
</evidence>
<evidence type="ECO:0000256" key="3">
    <source>
        <dbReference type="ARBA" id="ARBA00013190"/>
    </source>
</evidence>
<dbReference type="Gene3D" id="3.90.180.10">
    <property type="entry name" value="Medium-chain alcohol dehydrogenases, catalytic domain"/>
    <property type="match status" value="1"/>
</dbReference>
<dbReference type="Proteomes" id="UP000030001">
    <property type="component" value="Unassembled WGS sequence"/>
</dbReference>